<dbReference type="Gene3D" id="6.10.340.10">
    <property type="match status" value="1"/>
</dbReference>
<evidence type="ECO:0000256" key="6">
    <source>
        <dbReference type="ARBA" id="ARBA00022692"/>
    </source>
</evidence>
<keyword evidence="17" id="KW-1185">Reference proteome</keyword>
<dbReference type="GO" id="GO:0016020">
    <property type="term" value="C:membrane"/>
    <property type="evidence" value="ECO:0007669"/>
    <property type="project" value="UniProtKB-SubCell"/>
</dbReference>
<dbReference type="CDD" id="cd00082">
    <property type="entry name" value="HisKA"/>
    <property type="match status" value="1"/>
</dbReference>
<proteinExistence type="predicted"/>
<accession>A0A227KHX4</accession>
<dbReference type="SMART" id="SM00387">
    <property type="entry name" value="HATPase_c"/>
    <property type="match status" value="1"/>
</dbReference>
<dbReference type="Pfam" id="PF13188">
    <property type="entry name" value="PAS_8"/>
    <property type="match status" value="1"/>
</dbReference>
<dbReference type="InterPro" id="IPR000014">
    <property type="entry name" value="PAS"/>
</dbReference>
<dbReference type="EMBL" id="NHMP01000005">
    <property type="protein sequence ID" value="OXE47354.1"/>
    <property type="molecule type" value="Genomic_DNA"/>
</dbReference>
<keyword evidence="6 13" id="KW-0812">Transmembrane</keyword>
<dbReference type="Pfam" id="PF00672">
    <property type="entry name" value="HAMP"/>
    <property type="match status" value="1"/>
</dbReference>
<evidence type="ECO:0000313" key="16">
    <source>
        <dbReference type="EMBL" id="OXE47354.1"/>
    </source>
</evidence>
<evidence type="ECO:0000256" key="8">
    <source>
        <dbReference type="ARBA" id="ARBA00022777"/>
    </source>
</evidence>
<dbReference type="GO" id="GO:0000156">
    <property type="term" value="F:phosphorelay response regulator activity"/>
    <property type="evidence" value="ECO:0007669"/>
    <property type="project" value="TreeGrafter"/>
</dbReference>
<dbReference type="PIRSF" id="PIRSF037532">
    <property type="entry name" value="STHK_NtrY"/>
    <property type="match status" value="1"/>
</dbReference>
<dbReference type="Gene3D" id="3.30.450.20">
    <property type="entry name" value="PAS domain"/>
    <property type="match status" value="1"/>
</dbReference>
<dbReference type="SUPFAM" id="SSF55874">
    <property type="entry name" value="ATPase domain of HSP90 chaperone/DNA topoisomerase II/histidine kinase"/>
    <property type="match status" value="1"/>
</dbReference>
<evidence type="ECO:0000256" key="7">
    <source>
        <dbReference type="ARBA" id="ARBA00022741"/>
    </source>
</evidence>
<keyword evidence="8 16" id="KW-0418">Kinase</keyword>
<dbReference type="PANTHER" id="PTHR42878:SF7">
    <property type="entry name" value="SENSOR HISTIDINE KINASE GLRK"/>
    <property type="match status" value="1"/>
</dbReference>
<comment type="caution">
    <text evidence="16">The sequence shown here is derived from an EMBL/GenBank/DDBJ whole genome shotgun (WGS) entry which is preliminary data.</text>
</comment>
<reference evidence="17" key="1">
    <citation type="submission" date="2017-05" db="EMBL/GenBank/DDBJ databases">
        <title>Improved OligoMM genomes.</title>
        <authorList>
            <person name="Garzetti D."/>
        </authorList>
    </citation>
    <scope>NUCLEOTIDE SEQUENCE [LARGE SCALE GENOMIC DNA]</scope>
    <source>
        <strain evidence="17">YL45</strain>
    </source>
</reference>
<keyword evidence="11" id="KW-0902">Two-component regulatory system</keyword>
<dbReference type="InterPro" id="IPR036097">
    <property type="entry name" value="HisK_dim/P_sf"/>
</dbReference>
<keyword evidence="4" id="KW-0597">Phosphoprotein</keyword>
<comment type="catalytic activity">
    <reaction evidence="1">
        <text>ATP + protein L-histidine = ADP + protein N-phospho-L-histidine.</text>
        <dbReference type="EC" id="2.7.13.3"/>
    </reaction>
</comment>
<evidence type="ECO:0000256" key="10">
    <source>
        <dbReference type="ARBA" id="ARBA00022989"/>
    </source>
</evidence>
<dbReference type="RefSeq" id="WP_066594499.1">
    <property type="nucleotide sequence ID" value="NZ_CAJTBZ010000017.1"/>
</dbReference>
<evidence type="ECO:0000313" key="17">
    <source>
        <dbReference type="Proteomes" id="UP000214610"/>
    </source>
</evidence>
<dbReference type="GO" id="GO:0007234">
    <property type="term" value="P:osmosensory signaling via phosphorelay pathway"/>
    <property type="evidence" value="ECO:0007669"/>
    <property type="project" value="TreeGrafter"/>
</dbReference>
<dbReference type="Pfam" id="PF00512">
    <property type="entry name" value="HisKA"/>
    <property type="match status" value="1"/>
</dbReference>
<dbReference type="AlphaFoldDB" id="A0A227KHX4"/>
<dbReference type="InterPro" id="IPR004358">
    <property type="entry name" value="Sig_transdc_His_kin-like_C"/>
</dbReference>
<protein>
    <recommendedName>
        <fullName evidence="3">histidine kinase</fullName>
        <ecNumber evidence="3">2.7.13.3</ecNumber>
    </recommendedName>
</protein>
<feature type="transmembrane region" description="Helical" evidence="13">
    <location>
        <begin position="310"/>
        <end position="334"/>
    </location>
</feature>
<evidence type="ECO:0000256" key="1">
    <source>
        <dbReference type="ARBA" id="ARBA00000085"/>
    </source>
</evidence>
<feature type="transmembrane region" description="Helical" evidence="13">
    <location>
        <begin position="79"/>
        <end position="103"/>
    </location>
</feature>
<dbReference type="CDD" id="cd00130">
    <property type="entry name" value="PAS"/>
    <property type="match status" value="1"/>
</dbReference>
<feature type="domain" description="Histidine kinase" evidence="14">
    <location>
        <begin position="531"/>
        <end position="754"/>
    </location>
</feature>
<evidence type="ECO:0000256" key="5">
    <source>
        <dbReference type="ARBA" id="ARBA00022679"/>
    </source>
</evidence>
<evidence type="ECO:0000256" key="13">
    <source>
        <dbReference type="SAM" id="Phobius"/>
    </source>
</evidence>
<keyword evidence="5" id="KW-0808">Transferase</keyword>
<dbReference type="InterPro" id="IPR003594">
    <property type="entry name" value="HATPase_dom"/>
</dbReference>
<dbReference type="SUPFAM" id="SSF47384">
    <property type="entry name" value="Homodimeric domain of signal transducing histidine kinase"/>
    <property type="match status" value="1"/>
</dbReference>
<organism evidence="16 17">
    <name type="scientific">Turicimonas muris</name>
    <dbReference type="NCBI Taxonomy" id="1796652"/>
    <lineage>
        <taxon>Bacteria</taxon>
        <taxon>Pseudomonadati</taxon>
        <taxon>Pseudomonadota</taxon>
        <taxon>Betaproteobacteria</taxon>
        <taxon>Burkholderiales</taxon>
        <taxon>Sutterellaceae</taxon>
        <taxon>Turicimonas</taxon>
    </lineage>
</organism>
<dbReference type="SMART" id="SM00388">
    <property type="entry name" value="HisKA"/>
    <property type="match status" value="1"/>
</dbReference>
<evidence type="ECO:0000256" key="4">
    <source>
        <dbReference type="ARBA" id="ARBA00022553"/>
    </source>
</evidence>
<dbReference type="InterPro" id="IPR035965">
    <property type="entry name" value="PAS-like_dom_sf"/>
</dbReference>
<dbReference type="PRINTS" id="PR00344">
    <property type="entry name" value="BCTRLSENSOR"/>
</dbReference>
<dbReference type="InterPro" id="IPR005467">
    <property type="entry name" value="His_kinase_dom"/>
</dbReference>
<dbReference type="InterPro" id="IPR017232">
    <property type="entry name" value="NtrY"/>
</dbReference>
<evidence type="ECO:0000256" key="9">
    <source>
        <dbReference type="ARBA" id="ARBA00022840"/>
    </source>
</evidence>
<gene>
    <name evidence="16" type="ORF">ADH67_09370</name>
</gene>
<evidence type="ECO:0000256" key="3">
    <source>
        <dbReference type="ARBA" id="ARBA00012438"/>
    </source>
</evidence>
<comment type="subcellular location">
    <subcellularLocation>
        <location evidence="2">Membrane</location>
        <topology evidence="2">Multi-pass membrane protein</topology>
    </subcellularLocation>
</comment>
<dbReference type="InterPro" id="IPR036890">
    <property type="entry name" value="HATPase_C_sf"/>
</dbReference>
<dbReference type="PROSITE" id="PS50109">
    <property type="entry name" value="HIS_KIN"/>
    <property type="match status" value="1"/>
</dbReference>
<dbReference type="SUPFAM" id="SSF55785">
    <property type="entry name" value="PYP-like sensor domain (PAS domain)"/>
    <property type="match status" value="1"/>
</dbReference>
<evidence type="ECO:0000256" key="11">
    <source>
        <dbReference type="ARBA" id="ARBA00023012"/>
    </source>
</evidence>
<dbReference type="GO" id="GO:0030295">
    <property type="term" value="F:protein kinase activator activity"/>
    <property type="evidence" value="ECO:0007669"/>
    <property type="project" value="TreeGrafter"/>
</dbReference>
<feature type="transmembrane region" description="Helical" evidence="13">
    <location>
        <begin position="36"/>
        <end position="59"/>
    </location>
</feature>
<keyword evidence="9" id="KW-0067">ATP-binding</keyword>
<dbReference type="SMART" id="SM00304">
    <property type="entry name" value="HAMP"/>
    <property type="match status" value="1"/>
</dbReference>
<dbReference type="Pfam" id="PF02518">
    <property type="entry name" value="HATPase_c"/>
    <property type="match status" value="1"/>
</dbReference>
<dbReference type="GO" id="GO:0000155">
    <property type="term" value="F:phosphorelay sensor kinase activity"/>
    <property type="evidence" value="ECO:0007669"/>
    <property type="project" value="InterPro"/>
</dbReference>
<evidence type="ECO:0000256" key="2">
    <source>
        <dbReference type="ARBA" id="ARBA00004141"/>
    </source>
</evidence>
<dbReference type="Gene3D" id="3.30.565.10">
    <property type="entry name" value="Histidine kinase-like ATPase, C-terminal domain"/>
    <property type="match status" value="1"/>
</dbReference>
<keyword evidence="10 13" id="KW-1133">Transmembrane helix</keyword>
<dbReference type="Gene3D" id="1.10.287.130">
    <property type="match status" value="1"/>
</dbReference>
<sequence length="755" mass="83786">MSKYLRLALLIMVGVSCILLFLLVNASRNSGFFEKYYQLLLWVNTGVAAIFLGLVAVLLTRLYQRARKKRYGVKILSKFAFALGLAGVLPGVLIFLVSVQFLYGSVDSWFDRKVERALDSGLTLGREVLENYQFSLLNRARNLAVELAESPPAEWVSRLDSLRERENLSEAMIVTSRGRLIGVSGASFNTLAPVVPSIRNLQTARSEGHWEGLEEKEGGTIQAKAIVLIPTVELPAAAPLSLLPNAGSPRSERFTFNRNGFESSNQTGEAVFLEVVDNIPPSLAHNSEVLMNGYRDYQEMVLARGGLRSIYLITLTLVLLMSMFAAIALSVIIATRITKPLMILLEGTRRLGSGHYDLLPESKTNDEVSELTRSFNIMTTQLADARRDIEKRGEELEQAKDYLESILTKMSSGVIVADEWWNIVSVNASASSILKIDLAAYLGEPLQDVLPDFIEPIRQEIGKPVNGKYPDVSVQSEFVVKSGKKHQRIFLFTRGSTLSLGSREGYLLLFDDISSLAAAQRTEAWAEVARRLAHEIKNPLTPIQLAAERLQMKLETKVFGKDEEILQKATRTIVNQVTAMKQMVDDFRLYAKIGSPRFEEINLAEFVQEVTNLYLAGDIHLHLDLDSTVPLIEADANMLRQVLHNLISNAMEAAPDKEAMRVEIRVAREYELGTNVVDGVKLEVIDNGPGFAAQILEHAFEPYVTTKTSGTGLGLPMIKKIVAEHRGTVGVENIVDEQGQILGARITIIFRQLAN</sequence>
<keyword evidence="7" id="KW-0547">Nucleotide-binding</keyword>
<dbReference type="GO" id="GO:0005524">
    <property type="term" value="F:ATP binding"/>
    <property type="evidence" value="ECO:0007669"/>
    <property type="project" value="UniProtKB-KW"/>
</dbReference>
<dbReference type="SUPFAM" id="SSF158472">
    <property type="entry name" value="HAMP domain-like"/>
    <property type="match status" value="1"/>
</dbReference>
<dbReference type="InterPro" id="IPR003661">
    <property type="entry name" value="HisK_dim/P_dom"/>
</dbReference>
<keyword evidence="12 13" id="KW-0472">Membrane</keyword>
<dbReference type="PANTHER" id="PTHR42878">
    <property type="entry name" value="TWO-COMPONENT HISTIDINE KINASE"/>
    <property type="match status" value="1"/>
</dbReference>
<dbReference type="Proteomes" id="UP000214610">
    <property type="component" value="Unassembled WGS sequence"/>
</dbReference>
<dbReference type="GeneID" id="78362314"/>
<dbReference type="PROSITE" id="PS50885">
    <property type="entry name" value="HAMP"/>
    <property type="match status" value="1"/>
</dbReference>
<feature type="domain" description="HAMP" evidence="15">
    <location>
        <begin position="335"/>
        <end position="387"/>
    </location>
</feature>
<dbReference type="InterPro" id="IPR003660">
    <property type="entry name" value="HAMP_dom"/>
</dbReference>
<evidence type="ECO:0000259" key="15">
    <source>
        <dbReference type="PROSITE" id="PS50885"/>
    </source>
</evidence>
<dbReference type="CDD" id="cd06225">
    <property type="entry name" value="HAMP"/>
    <property type="match status" value="1"/>
</dbReference>
<dbReference type="EC" id="2.7.13.3" evidence="3"/>
<evidence type="ECO:0000259" key="14">
    <source>
        <dbReference type="PROSITE" id="PS50109"/>
    </source>
</evidence>
<dbReference type="PROSITE" id="PS51257">
    <property type="entry name" value="PROKAR_LIPOPROTEIN"/>
    <property type="match status" value="1"/>
</dbReference>
<evidence type="ECO:0000256" key="12">
    <source>
        <dbReference type="ARBA" id="ARBA00023136"/>
    </source>
</evidence>
<dbReference type="InterPro" id="IPR050351">
    <property type="entry name" value="BphY/WalK/GraS-like"/>
</dbReference>
<name>A0A227KHX4_9BURK</name>